<feature type="compositionally biased region" description="Basic residues" evidence="1">
    <location>
        <begin position="750"/>
        <end position="763"/>
    </location>
</feature>
<feature type="transmembrane region" description="Helical" evidence="2">
    <location>
        <begin position="492"/>
        <end position="514"/>
    </location>
</feature>
<feature type="domain" description="MULE transposase" evidence="3">
    <location>
        <begin position="423"/>
        <end position="516"/>
    </location>
</feature>
<dbReference type="InterPro" id="IPR018289">
    <property type="entry name" value="MULE_transposase_dom"/>
</dbReference>
<accession>K0SIC8</accession>
<dbReference type="OrthoDB" id="120963at2759"/>
<evidence type="ECO:0000313" key="5">
    <source>
        <dbReference type="Proteomes" id="UP000266841"/>
    </source>
</evidence>
<keyword evidence="5" id="KW-1185">Reference proteome</keyword>
<feature type="region of interest" description="Disordered" evidence="1">
    <location>
        <begin position="109"/>
        <end position="147"/>
    </location>
</feature>
<feature type="region of interest" description="Disordered" evidence="1">
    <location>
        <begin position="744"/>
        <end position="784"/>
    </location>
</feature>
<comment type="caution">
    <text evidence="4">The sequence shown here is derived from an EMBL/GenBank/DDBJ whole genome shotgun (WGS) entry which is preliminary data.</text>
</comment>
<evidence type="ECO:0000259" key="3">
    <source>
        <dbReference type="Pfam" id="PF10551"/>
    </source>
</evidence>
<keyword evidence="2" id="KW-0472">Membrane</keyword>
<organism evidence="4 5">
    <name type="scientific">Thalassiosira oceanica</name>
    <name type="common">Marine diatom</name>
    <dbReference type="NCBI Taxonomy" id="159749"/>
    <lineage>
        <taxon>Eukaryota</taxon>
        <taxon>Sar</taxon>
        <taxon>Stramenopiles</taxon>
        <taxon>Ochrophyta</taxon>
        <taxon>Bacillariophyta</taxon>
        <taxon>Coscinodiscophyceae</taxon>
        <taxon>Thalassiosirophycidae</taxon>
        <taxon>Thalassiosirales</taxon>
        <taxon>Thalassiosiraceae</taxon>
        <taxon>Thalassiosira</taxon>
    </lineage>
</organism>
<dbReference type="AlphaFoldDB" id="K0SIC8"/>
<evidence type="ECO:0000256" key="1">
    <source>
        <dbReference type="SAM" id="MobiDB-lite"/>
    </source>
</evidence>
<protein>
    <recommendedName>
        <fullName evidence="3">MULE transposase domain-containing protein</fullName>
    </recommendedName>
</protein>
<feature type="compositionally biased region" description="Basic and acidic residues" evidence="1">
    <location>
        <begin position="255"/>
        <end position="276"/>
    </location>
</feature>
<dbReference type="Proteomes" id="UP000266841">
    <property type="component" value="Unassembled WGS sequence"/>
</dbReference>
<feature type="region of interest" description="Disordered" evidence="1">
    <location>
        <begin position="248"/>
        <end position="276"/>
    </location>
</feature>
<sequence length="784" mass="87950">MKFTEFAVEKAAANFGTVASPSSLNRARHGFPQPYVRDYEHGTRLPGQVPPNYDGSYASTFGNYRAHPTAAPAQKDPRQNPYAAGSSVSMRFKEQISREHIQHLHQPSLARANVEHRSSNPATAAYLRPPPPRCAPRSAGTESADDYNLIRKTNNSLEDYNLSFDDVPGLESRHEFLHGAGGVPPVDGPGRPVRTPHPQELSMEGFERLPLQVKEAMAANAGTSIAGLEEIMRTTHAQDISERDAVLADAASSRRVPEGTRLDDAKADAKADAKPDAKAELEFNPSTSVFGGVGDAESETNGVARDALDAPTREDITDRQKDYIRARVDAGDIASAPDMWTDMVKHVNRDNPNFVGMDRTQTLKLISYLRTKDVVSGGELERLTQANMGSSFTATCRWNHSWAHPDGEHRTVGMAHPELLTAFVDATYVKPKNWEQCLIWSVHIPSLEINIPVYYVLMSHKTNEAYHDAIASIQRDTQFKMGLDAIVTDFEVALFSTLSLFFPTAIIIGCFFHFKQALKRRLEKLGVPEDQIHYAMRPGKLDTVVALPPNELLEVGFPYTFSTLLEDMERSSSVESDVNPEQWAPFFDNYMTGFWMRPPSVLKMWNQFSWSDVMVSLIGITNNPSEGYNRHFKHDVFRTSQPSLVQFFGTLNEELEAQVVRYNEFKSGARKRPLYKEVKLRKIPNDYWTCSFRQGAGLVGENPSAIDLSVPYPHKMVAPPAVPRTFRSTQRSYADVMAVYDSESEPLAKRSTKAIKRRRKSLKRLSLNTQNKGRDERAKKRSRK</sequence>
<evidence type="ECO:0000313" key="4">
    <source>
        <dbReference type="EMBL" id="EJK60761.1"/>
    </source>
</evidence>
<evidence type="ECO:0000256" key="2">
    <source>
        <dbReference type="SAM" id="Phobius"/>
    </source>
</evidence>
<reference evidence="4 5" key="1">
    <citation type="journal article" date="2012" name="Genome Biol.">
        <title>Genome and low-iron response of an oceanic diatom adapted to chronic iron limitation.</title>
        <authorList>
            <person name="Lommer M."/>
            <person name="Specht M."/>
            <person name="Roy A.S."/>
            <person name="Kraemer L."/>
            <person name="Andreson R."/>
            <person name="Gutowska M.A."/>
            <person name="Wolf J."/>
            <person name="Bergner S.V."/>
            <person name="Schilhabel M.B."/>
            <person name="Klostermeier U.C."/>
            <person name="Beiko R.G."/>
            <person name="Rosenstiel P."/>
            <person name="Hippler M."/>
            <person name="Laroche J."/>
        </authorList>
    </citation>
    <scope>NUCLEOTIDE SEQUENCE [LARGE SCALE GENOMIC DNA]</scope>
    <source>
        <strain evidence="4 5">CCMP1005</strain>
    </source>
</reference>
<dbReference type="Pfam" id="PF10551">
    <property type="entry name" value="MULE"/>
    <property type="match status" value="1"/>
</dbReference>
<name>K0SIC8_THAOC</name>
<gene>
    <name evidence="4" type="ORF">THAOC_18833</name>
</gene>
<dbReference type="EMBL" id="AGNL01020711">
    <property type="protein sequence ID" value="EJK60761.1"/>
    <property type="molecule type" value="Genomic_DNA"/>
</dbReference>
<proteinExistence type="predicted"/>
<keyword evidence="2" id="KW-1133">Transmembrane helix</keyword>
<keyword evidence="2" id="KW-0812">Transmembrane</keyword>